<dbReference type="EC" id="2.4.99.17" evidence="10 13"/>
<keyword evidence="6 13" id="KW-0949">S-adenosyl-L-methionine</keyword>
<evidence type="ECO:0000256" key="4">
    <source>
        <dbReference type="ARBA" id="ARBA00022490"/>
    </source>
</evidence>
<accession>W1U0V4</accession>
<dbReference type="NCBIfam" id="NF001140">
    <property type="entry name" value="PRK00147.1"/>
    <property type="match status" value="1"/>
</dbReference>
<evidence type="ECO:0000256" key="12">
    <source>
        <dbReference type="ARBA" id="ARBA00076160"/>
    </source>
</evidence>
<evidence type="ECO:0000256" key="11">
    <source>
        <dbReference type="ARBA" id="ARBA00069325"/>
    </source>
</evidence>
<dbReference type="PANTHER" id="PTHR30307">
    <property type="entry name" value="S-ADENOSYLMETHIONINE:TRNA RIBOSYLTRANSFERASE-ISOMERASE"/>
    <property type="match status" value="1"/>
</dbReference>
<dbReference type="InterPro" id="IPR042119">
    <property type="entry name" value="QueA_dom2"/>
</dbReference>
<proteinExistence type="inferred from homology"/>
<name>W1U0V4_9FIRM</name>
<dbReference type="EMBL" id="AZMC01000234">
    <property type="protein sequence ID" value="ETI87286.1"/>
    <property type="molecule type" value="Genomic_DNA"/>
</dbReference>
<evidence type="ECO:0000256" key="5">
    <source>
        <dbReference type="ARBA" id="ARBA00022679"/>
    </source>
</evidence>
<gene>
    <name evidence="13" type="primary">queA</name>
    <name evidence="14" type="ORF">Q612_NSC00234G0001</name>
</gene>
<dbReference type="InterPro" id="IPR042118">
    <property type="entry name" value="QueA_dom1"/>
</dbReference>
<dbReference type="NCBIfam" id="TIGR00113">
    <property type="entry name" value="queA"/>
    <property type="match status" value="1"/>
</dbReference>
<protein>
    <recommendedName>
        <fullName evidence="11 13">S-adenosylmethionine:tRNA ribosyltransferase-isomerase</fullName>
        <ecNumber evidence="10 13">2.4.99.17</ecNumber>
    </recommendedName>
    <alternativeName>
        <fullName evidence="12 13">Queuosine biosynthesis protein QueA</fullName>
    </alternativeName>
</protein>
<dbReference type="Proteomes" id="UP000018840">
    <property type="component" value="Unassembled WGS sequence"/>
</dbReference>
<dbReference type="PATRIC" id="fig|1403945.3.peg.427"/>
<evidence type="ECO:0000313" key="15">
    <source>
        <dbReference type="Proteomes" id="UP000018840"/>
    </source>
</evidence>
<evidence type="ECO:0000256" key="2">
    <source>
        <dbReference type="ARBA" id="ARBA00004691"/>
    </source>
</evidence>
<evidence type="ECO:0000313" key="14">
    <source>
        <dbReference type="EMBL" id="ETI87286.1"/>
    </source>
</evidence>
<dbReference type="HAMAP" id="MF_00113">
    <property type="entry name" value="QueA"/>
    <property type="match status" value="1"/>
</dbReference>
<keyword evidence="7 13" id="KW-0671">Queuosine biosynthesis</keyword>
<dbReference type="GO" id="GO:0008616">
    <property type="term" value="P:tRNA queuosine(34) biosynthetic process"/>
    <property type="evidence" value="ECO:0007669"/>
    <property type="project" value="UniProtKB-UniRule"/>
</dbReference>
<keyword evidence="14" id="KW-0413">Isomerase</keyword>
<dbReference type="GO" id="GO:0051075">
    <property type="term" value="F:S-adenosylmethionine:tRNA ribosyltransferase-isomerase activity"/>
    <property type="evidence" value="ECO:0007669"/>
    <property type="project" value="UniProtKB-EC"/>
</dbReference>
<comment type="subunit">
    <text evidence="3 13">Monomer.</text>
</comment>
<dbReference type="InterPro" id="IPR036100">
    <property type="entry name" value="QueA_sf"/>
</dbReference>
<dbReference type="FunFam" id="3.40.1780.10:FF:000001">
    <property type="entry name" value="S-adenosylmethionine:tRNA ribosyltransferase-isomerase"/>
    <property type="match status" value="1"/>
</dbReference>
<dbReference type="Gene3D" id="2.40.10.240">
    <property type="entry name" value="QueA-like"/>
    <property type="match status" value="1"/>
</dbReference>
<comment type="similarity">
    <text evidence="9 13">Belongs to the QueA family.</text>
</comment>
<evidence type="ECO:0000256" key="6">
    <source>
        <dbReference type="ARBA" id="ARBA00022691"/>
    </source>
</evidence>
<comment type="catalytic activity">
    <reaction evidence="8 13">
        <text>7-aminomethyl-7-carbaguanosine(34) in tRNA + S-adenosyl-L-methionine = epoxyqueuosine(34) in tRNA + adenine + L-methionine + 2 H(+)</text>
        <dbReference type="Rhea" id="RHEA:32155"/>
        <dbReference type="Rhea" id="RHEA-COMP:10342"/>
        <dbReference type="Rhea" id="RHEA-COMP:18582"/>
        <dbReference type="ChEBI" id="CHEBI:15378"/>
        <dbReference type="ChEBI" id="CHEBI:16708"/>
        <dbReference type="ChEBI" id="CHEBI:57844"/>
        <dbReference type="ChEBI" id="CHEBI:59789"/>
        <dbReference type="ChEBI" id="CHEBI:82833"/>
        <dbReference type="ChEBI" id="CHEBI:194443"/>
        <dbReference type="EC" id="2.4.99.17"/>
    </reaction>
</comment>
<dbReference type="GO" id="GO:0005737">
    <property type="term" value="C:cytoplasm"/>
    <property type="evidence" value="ECO:0007669"/>
    <property type="project" value="UniProtKB-SubCell"/>
</dbReference>
<dbReference type="UniPathway" id="UPA00392"/>
<keyword evidence="4 13" id="KW-0963">Cytoplasm</keyword>
<organism evidence="14 15">
    <name type="scientific">Negativicoccus succinicivorans DORA_17_25</name>
    <dbReference type="NCBI Taxonomy" id="1403945"/>
    <lineage>
        <taxon>Bacteria</taxon>
        <taxon>Bacillati</taxon>
        <taxon>Bacillota</taxon>
        <taxon>Negativicutes</taxon>
        <taxon>Veillonellales</taxon>
        <taxon>Veillonellaceae</taxon>
        <taxon>Negativicoccus</taxon>
    </lineage>
</organism>
<comment type="function">
    <text evidence="13">Transfers and isomerizes the ribose moiety from AdoMet to the 7-aminomethyl group of 7-deazaguanine (preQ1-tRNA) to give epoxyqueuosine (oQ-tRNA).</text>
</comment>
<dbReference type="FunFam" id="2.40.10.240:FF:000002">
    <property type="entry name" value="S-adenosylmethionine:tRNA ribosyltransferase-isomerase"/>
    <property type="match status" value="1"/>
</dbReference>
<reference evidence="14 15" key="1">
    <citation type="submission" date="2013-12" db="EMBL/GenBank/DDBJ databases">
        <title>A Varibaculum cambriense genome reconstructed from a premature infant gut community with otherwise low bacterial novelty that shifts toward anaerobic metabolism during the third week of life.</title>
        <authorList>
            <person name="Brown C.T."/>
            <person name="Sharon I."/>
            <person name="Thomas B.C."/>
            <person name="Castelle C.J."/>
            <person name="Morowitz M.J."/>
            <person name="Banfield J.F."/>
        </authorList>
    </citation>
    <scope>NUCLEOTIDE SEQUENCE [LARGE SCALE GENOMIC DNA]</scope>
    <source>
        <strain evidence="15">DORA_17_25</strain>
    </source>
</reference>
<keyword evidence="5 13" id="KW-0808">Transferase</keyword>
<dbReference type="RefSeq" id="WP_024048220.1">
    <property type="nucleotide sequence ID" value="NZ_AZMC01000234.1"/>
</dbReference>
<dbReference type="Pfam" id="PF02547">
    <property type="entry name" value="Queuosine_synth"/>
    <property type="match status" value="1"/>
</dbReference>
<comment type="caution">
    <text evidence="14">The sequence shown here is derived from an EMBL/GenBank/DDBJ whole genome shotgun (WGS) entry which is preliminary data.</text>
</comment>
<sequence>MNVSEFNYDLPEELIAQTPVEPRDTSRLLTLDRQTGATKQGIFRDILADVRPDDVWVFNNTRVIPARLYGKRPTGGRVEVLLLHPLGEDRWEVLVRPGKKALPGTALTFDAGVTATVEDRTEFGGRVLKFTYDGDFYERLDEIGEMPLPPYIHERLQDRERYQTVYSKTPGSAAAPTAGLHFTPEVMKEIAARGATVCYVTLDVGLGTFRPVSVTQIEAHHMHSETYNVSEETARLINEAKRAGRRIVAVGTTSVRTLEAAGQSGVVKAGRDATELFIYPGYEFKIVDAMVTNFHLPQSTLLMMISAFAGKDHVLAAYREAVAAKYRFFSFGDAMWIR</sequence>
<evidence type="ECO:0000256" key="13">
    <source>
        <dbReference type="HAMAP-Rule" id="MF_00113"/>
    </source>
</evidence>
<comment type="subcellular location">
    <subcellularLocation>
        <location evidence="1 13">Cytoplasm</location>
    </subcellularLocation>
</comment>
<dbReference type="SUPFAM" id="SSF111337">
    <property type="entry name" value="QueA-like"/>
    <property type="match status" value="1"/>
</dbReference>
<dbReference type="AlphaFoldDB" id="W1U0V4"/>
<evidence type="ECO:0000256" key="3">
    <source>
        <dbReference type="ARBA" id="ARBA00011245"/>
    </source>
</evidence>
<evidence type="ECO:0000256" key="9">
    <source>
        <dbReference type="ARBA" id="ARBA00061210"/>
    </source>
</evidence>
<evidence type="ECO:0000256" key="1">
    <source>
        <dbReference type="ARBA" id="ARBA00004496"/>
    </source>
</evidence>
<dbReference type="Gene3D" id="3.40.1780.10">
    <property type="entry name" value="QueA-like"/>
    <property type="match status" value="2"/>
</dbReference>
<evidence type="ECO:0000256" key="8">
    <source>
        <dbReference type="ARBA" id="ARBA00052751"/>
    </source>
</evidence>
<comment type="pathway">
    <text evidence="2 13">tRNA modification; tRNA-queuosine biosynthesis.</text>
</comment>
<evidence type="ECO:0000256" key="10">
    <source>
        <dbReference type="ARBA" id="ARBA00066503"/>
    </source>
</evidence>
<dbReference type="InterPro" id="IPR003699">
    <property type="entry name" value="QueA"/>
</dbReference>
<dbReference type="PANTHER" id="PTHR30307:SF0">
    <property type="entry name" value="S-ADENOSYLMETHIONINE:TRNA RIBOSYLTRANSFERASE-ISOMERASE"/>
    <property type="match status" value="1"/>
</dbReference>
<evidence type="ECO:0000256" key="7">
    <source>
        <dbReference type="ARBA" id="ARBA00022785"/>
    </source>
</evidence>